<feature type="region of interest" description="Disordered" evidence="2">
    <location>
        <begin position="343"/>
        <end position="383"/>
    </location>
</feature>
<gene>
    <name evidence="4" type="ORF">LSUE1_G003240</name>
</gene>
<keyword evidence="3" id="KW-1133">Transmembrane helix</keyword>
<feature type="transmembrane region" description="Helical" evidence="3">
    <location>
        <begin position="1153"/>
        <end position="1174"/>
    </location>
</feature>
<evidence type="ECO:0000313" key="5">
    <source>
        <dbReference type="Proteomes" id="UP000469558"/>
    </source>
</evidence>
<feature type="region of interest" description="Disordered" evidence="2">
    <location>
        <begin position="71"/>
        <end position="110"/>
    </location>
</feature>
<feature type="transmembrane region" description="Helical" evidence="3">
    <location>
        <begin position="725"/>
        <end position="744"/>
    </location>
</feature>
<keyword evidence="1" id="KW-0175">Coiled coil</keyword>
<accession>A0A8T9CC84</accession>
<keyword evidence="3" id="KW-0812">Transmembrane</keyword>
<dbReference type="Gene3D" id="3.30.40.10">
    <property type="entry name" value="Zinc/RING finger domain, C3HC4 (zinc finger)"/>
    <property type="match status" value="1"/>
</dbReference>
<dbReference type="OrthoDB" id="529273at2759"/>
<keyword evidence="5" id="KW-1185">Reference proteome</keyword>
<dbReference type="EMBL" id="QGMK01000196">
    <property type="protein sequence ID" value="TVY83395.1"/>
    <property type="molecule type" value="Genomic_DNA"/>
</dbReference>
<dbReference type="InterPro" id="IPR013083">
    <property type="entry name" value="Znf_RING/FYVE/PHD"/>
</dbReference>
<reference evidence="4 5" key="1">
    <citation type="submission" date="2018-05" db="EMBL/GenBank/DDBJ databases">
        <title>Genome sequencing and assembly of the regulated plant pathogen Lachnellula willkommii and related sister species for the development of diagnostic species identification markers.</title>
        <authorList>
            <person name="Giroux E."/>
            <person name="Bilodeau G."/>
        </authorList>
    </citation>
    <scope>NUCLEOTIDE SEQUENCE [LARGE SCALE GENOMIC DNA]</scope>
    <source>
        <strain evidence="4 5">CBS 268.59</strain>
    </source>
</reference>
<evidence type="ECO:0000256" key="1">
    <source>
        <dbReference type="SAM" id="Coils"/>
    </source>
</evidence>
<evidence type="ECO:0000313" key="4">
    <source>
        <dbReference type="EMBL" id="TVY83395.1"/>
    </source>
</evidence>
<evidence type="ECO:0008006" key="6">
    <source>
        <dbReference type="Google" id="ProtNLM"/>
    </source>
</evidence>
<keyword evidence="3" id="KW-0472">Membrane</keyword>
<comment type="caution">
    <text evidence="4">The sequence shown here is derived from an EMBL/GenBank/DDBJ whole genome shotgun (WGS) entry which is preliminary data.</text>
</comment>
<name>A0A8T9CC84_9HELO</name>
<protein>
    <recommendedName>
        <fullName evidence="6">RING-type domain-containing protein</fullName>
    </recommendedName>
</protein>
<organism evidence="4 5">
    <name type="scientific">Lachnellula suecica</name>
    <dbReference type="NCBI Taxonomy" id="602035"/>
    <lineage>
        <taxon>Eukaryota</taxon>
        <taxon>Fungi</taxon>
        <taxon>Dikarya</taxon>
        <taxon>Ascomycota</taxon>
        <taxon>Pezizomycotina</taxon>
        <taxon>Leotiomycetes</taxon>
        <taxon>Helotiales</taxon>
        <taxon>Lachnaceae</taxon>
        <taxon>Lachnellula</taxon>
    </lineage>
</organism>
<sequence length="1276" mass="143497">MYSAATTHMSRPLEDRTFLDDLYGQGHNDHFTDVDDRDSTFDPAGQLRMSQPEPVLYRSGLIGTCNESFEFESPEDHRRSPRTSLRPALQRVGGPERDFKPVRPRRTPEVTSIEIPELPQSPERLSQRHGRALRPVRQLDDSGLQRLASERPSLQQPARPARYVGFDIGQLRRMNPDHGPHQLGHRDQTIPRYHEQPSFSSLFENSGYLTTEENERLGRQSESRGQMEAIRRQETIHLDRQLQQSGEDEEQFLRQVDQERMVHASRKLSLRDYKEHRMRMQSIQEISRQGFIQQDRLGQQRVEEERQLLRQRRREMMDNQFREETLRESEEHRVRMERMREEGATRLQQGPRMAGWHTPPPLRRRGLPNRPRTPPIPRIDNSPDIRATRRQLPWNPDLTLAPITAQPQPRNLERTGTSGATRRRTQRDLITLEDIPNQSSNVEDAIPDFSNDDLLTNEQKHHAAKIQPTQHEILNTMIPPARSECVVCMDSKPRSEMRRPNCGHWYCQSCFADGFQTSLNSRTPFVCCDGDGISIDSAAAIDFLHLTFREHYAHVFRFQELSMFETDEKTKQALDRRDETLKVEERKNDQATFDLAANVGWNQCPDCGNLIEKNEGYLKPNATRSRKSIFGLIDTNRFSLTRISSPPLNSVESDSRTLLPQTPAQSRLEDLEPTWTRLLIVPGLLVTTILNILLIAAVRSGWAFTGVSARRINDNPSTFSAIRQILASLLGMVYLYSICMIINWSTRVVLAHRPVSLDRLDFWSALASARLDWTLPGSKIPFILIFVILTRIPAALWAGALAPQPTTADHRDSHLTTSVPHYTTNSLNQFEPQSLFNSSDPLISTPLGVFSFSPVRDRFGFLLNDGASASTQNTSLTPLYKKNDNTNYTYYGRSYGVGASVGLVGKHIQKKYPGLSSFSFNETGSYADVSCSFNRSTQFHLELQYDPKSDIFPNIYEATGCAPWVAADACGTNGFSEIGMSGDDSIVAVAWWPQYRKVTDYSGTLGITAGSNYTQLNYTQCNVALVPRRYTVNVDVKQGLIHVDPLDGTVNSTNPLVIVESAFNTLAALSEVASTKFTSAIGNMLNSNINNVQLQQTSETNETKTLRAISESIKVLTDDALVAYSSAQLMLVNVSSQVPVSVTVDAVAVGTSYYIYIVAGINATVVLAVLFEAVRTKGWKGMPRYNYMSVKSTIVSSSMAGRAVGDKSGCLHDATGYGWTGSARDRSNGSIKVNLRRANGLALILADGNPRYQTGSTASGIDLTDWRSDRRSMGVI</sequence>
<dbReference type="Proteomes" id="UP000469558">
    <property type="component" value="Unassembled WGS sequence"/>
</dbReference>
<evidence type="ECO:0000256" key="2">
    <source>
        <dbReference type="SAM" id="MobiDB-lite"/>
    </source>
</evidence>
<dbReference type="AlphaFoldDB" id="A0A8T9CC84"/>
<dbReference type="SUPFAM" id="SSF57850">
    <property type="entry name" value="RING/U-box"/>
    <property type="match status" value="1"/>
</dbReference>
<feature type="transmembrane region" description="Helical" evidence="3">
    <location>
        <begin position="679"/>
        <end position="704"/>
    </location>
</feature>
<evidence type="ECO:0000256" key="3">
    <source>
        <dbReference type="SAM" id="Phobius"/>
    </source>
</evidence>
<proteinExistence type="predicted"/>
<feature type="coiled-coil region" evidence="1">
    <location>
        <begin position="299"/>
        <end position="342"/>
    </location>
</feature>